<accession>F4QC98</accession>
<evidence type="ECO:0000313" key="3">
    <source>
        <dbReference type="Proteomes" id="UP000007797"/>
    </source>
</evidence>
<feature type="compositionally biased region" description="Low complexity" evidence="1">
    <location>
        <begin position="33"/>
        <end position="47"/>
    </location>
</feature>
<keyword evidence="3" id="KW-1185">Reference proteome</keyword>
<protein>
    <submittedName>
        <fullName evidence="2">Uncharacterized protein</fullName>
    </submittedName>
</protein>
<sequence length="413" mass="47137">MSKQTHNNNNNYKNSKVTPKKTNSPITTKKHNSTTTKPTTTKPNNFKTTKRDIKKEIPKNSKADLKSSDIKKKNQTKKCQVCRKQIGDGTHCQYHKREEALKLQLEQYRKRKDQFGIDLIEKNSQLNGQDQYNPLQPTSGFDAIGLAAKAKTLSKFYDICVASGYLDTIETIMDANSKGKKLADIRKRAIELASLVTTDTKVVRMMDGHGRLVLNFFGEVIKQHKRDRLNKLVIELVDNVKNVTEYHKSFFYTEGRTMINCINADIFQRPVPDADTLVYYNFCGISPSVDSMKARLKVSPATLMVSFSVARGASTKNFGAQLSLAVVHIKDRCFTYLKTEREDFKTMILRVFSKSKKANKLIGILKKDEYIKLDSGLYKNKVGQFINFTPPFINIKYEIKDVPTRVGWDVIVY</sequence>
<gene>
    <name evidence="2" type="ORF">DFA_12151</name>
</gene>
<dbReference type="OrthoDB" id="10668769at2759"/>
<dbReference type="OMA" id="MINCINA"/>
<reference evidence="3" key="1">
    <citation type="journal article" date="2011" name="Genome Res.">
        <title>Phylogeny-wide analysis of social amoeba genomes highlights ancient origins for complex intercellular communication.</title>
        <authorList>
            <person name="Heidel A.J."/>
            <person name="Lawal H.M."/>
            <person name="Felder M."/>
            <person name="Schilde C."/>
            <person name="Helps N.R."/>
            <person name="Tunggal B."/>
            <person name="Rivero F."/>
            <person name="John U."/>
            <person name="Schleicher M."/>
            <person name="Eichinger L."/>
            <person name="Platzer M."/>
            <person name="Noegel A.A."/>
            <person name="Schaap P."/>
            <person name="Gloeckner G."/>
        </authorList>
    </citation>
    <scope>NUCLEOTIDE SEQUENCE [LARGE SCALE GENOMIC DNA]</scope>
    <source>
        <strain evidence="3">SH3</strain>
    </source>
</reference>
<proteinExistence type="predicted"/>
<feature type="region of interest" description="Disordered" evidence="1">
    <location>
        <begin position="1"/>
        <end position="70"/>
    </location>
</feature>
<dbReference type="EMBL" id="GL883029">
    <property type="protein sequence ID" value="EGG14379.1"/>
    <property type="molecule type" value="Genomic_DNA"/>
</dbReference>
<name>F4QC98_CACFS</name>
<evidence type="ECO:0000256" key="1">
    <source>
        <dbReference type="SAM" id="MobiDB-lite"/>
    </source>
</evidence>
<dbReference type="AlphaFoldDB" id="F4QC98"/>
<feature type="compositionally biased region" description="Basic and acidic residues" evidence="1">
    <location>
        <begin position="49"/>
        <end position="70"/>
    </location>
</feature>
<evidence type="ECO:0000313" key="2">
    <source>
        <dbReference type="EMBL" id="EGG14379.1"/>
    </source>
</evidence>
<dbReference type="Proteomes" id="UP000007797">
    <property type="component" value="Unassembled WGS sequence"/>
</dbReference>
<dbReference type="GeneID" id="14865860"/>
<dbReference type="RefSeq" id="XP_004353788.1">
    <property type="nucleotide sequence ID" value="XM_004353736.1"/>
</dbReference>
<feature type="compositionally biased region" description="Polar residues" evidence="1">
    <location>
        <begin position="1"/>
        <end position="24"/>
    </location>
</feature>
<organism evidence="2 3">
    <name type="scientific">Cavenderia fasciculata</name>
    <name type="common">Slime mold</name>
    <name type="synonym">Dictyostelium fasciculatum</name>
    <dbReference type="NCBI Taxonomy" id="261658"/>
    <lineage>
        <taxon>Eukaryota</taxon>
        <taxon>Amoebozoa</taxon>
        <taxon>Evosea</taxon>
        <taxon>Eumycetozoa</taxon>
        <taxon>Dictyostelia</taxon>
        <taxon>Acytosteliales</taxon>
        <taxon>Cavenderiaceae</taxon>
        <taxon>Cavenderia</taxon>
    </lineage>
</organism>
<dbReference type="KEGG" id="dfa:DFA_12151"/>